<protein>
    <submittedName>
        <fullName evidence="2">Uncharacterized protein</fullName>
    </submittedName>
</protein>
<dbReference type="EMBL" id="KL197709">
    <property type="protein sequence ID" value="KDQ64891.1"/>
    <property type="molecule type" value="Genomic_DNA"/>
</dbReference>
<gene>
    <name evidence="2" type="ORF">JAAARDRAFT_241300</name>
</gene>
<keyword evidence="3" id="KW-1185">Reference proteome</keyword>
<name>A0A067QQE3_9AGAM</name>
<evidence type="ECO:0000313" key="2">
    <source>
        <dbReference type="EMBL" id="KDQ64891.1"/>
    </source>
</evidence>
<sequence length="187" mass="20806">MISSRYQAPKKGKHVEAETLEDEEPWDTVLDAFDNFTTQGSLETDSVLSKLLSKPNIQQLLPTVQSILASSRPNEAISEELAEIIGFEDIELVMDILTNREWLASQAREIIRAQPLAHCSLPFNQLSSSQAHDEIEPAMTNGKGKHKQKAHGAAKKDFSLSPEAVRMRVEEQLRANAERPLYTGVAV</sequence>
<organism evidence="2 3">
    <name type="scientific">Jaapia argillacea MUCL 33604</name>
    <dbReference type="NCBI Taxonomy" id="933084"/>
    <lineage>
        <taxon>Eukaryota</taxon>
        <taxon>Fungi</taxon>
        <taxon>Dikarya</taxon>
        <taxon>Basidiomycota</taxon>
        <taxon>Agaricomycotina</taxon>
        <taxon>Agaricomycetes</taxon>
        <taxon>Agaricomycetidae</taxon>
        <taxon>Jaapiales</taxon>
        <taxon>Jaapiaceae</taxon>
        <taxon>Jaapia</taxon>
    </lineage>
</organism>
<dbReference type="HOGENOM" id="CLU_1447887_0_0_1"/>
<dbReference type="InParanoid" id="A0A067QQE3"/>
<reference evidence="3" key="1">
    <citation type="journal article" date="2014" name="Proc. Natl. Acad. Sci. U.S.A.">
        <title>Extensive sampling of basidiomycete genomes demonstrates inadequacy of the white-rot/brown-rot paradigm for wood decay fungi.</title>
        <authorList>
            <person name="Riley R."/>
            <person name="Salamov A.A."/>
            <person name="Brown D.W."/>
            <person name="Nagy L.G."/>
            <person name="Floudas D."/>
            <person name="Held B.W."/>
            <person name="Levasseur A."/>
            <person name="Lombard V."/>
            <person name="Morin E."/>
            <person name="Otillar R."/>
            <person name="Lindquist E.A."/>
            <person name="Sun H."/>
            <person name="LaButti K.M."/>
            <person name="Schmutz J."/>
            <person name="Jabbour D."/>
            <person name="Luo H."/>
            <person name="Baker S.E."/>
            <person name="Pisabarro A.G."/>
            <person name="Walton J.D."/>
            <person name="Blanchette R.A."/>
            <person name="Henrissat B."/>
            <person name="Martin F."/>
            <person name="Cullen D."/>
            <person name="Hibbett D.S."/>
            <person name="Grigoriev I.V."/>
        </authorList>
    </citation>
    <scope>NUCLEOTIDE SEQUENCE [LARGE SCALE GENOMIC DNA]</scope>
    <source>
        <strain evidence="3">MUCL 33604</strain>
    </source>
</reference>
<dbReference type="STRING" id="933084.A0A067QQE3"/>
<dbReference type="AlphaFoldDB" id="A0A067QQE3"/>
<dbReference type="Proteomes" id="UP000027265">
    <property type="component" value="Unassembled WGS sequence"/>
</dbReference>
<evidence type="ECO:0000256" key="1">
    <source>
        <dbReference type="SAM" id="MobiDB-lite"/>
    </source>
</evidence>
<dbReference type="OrthoDB" id="3270284at2759"/>
<accession>A0A067QQE3</accession>
<proteinExistence type="predicted"/>
<feature type="region of interest" description="Disordered" evidence="1">
    <location>
        <begin position="1"/>
        <end position="20"/>
    </location>
</feature>
<evidence type="ECO:0000313" key="3">
    <source>
        <dbReference type="Proteomes" id="UP000027265"/>
    </source>
</evidence>